<name>A0A7S3ZCR7_9EUKA</name>
<dbReference type="Gene3D" id="3.40.50.150">
    <property type="entry name" value="Vaccinia Virus protein VP39"/>
    <property type="match status" value="1"/>
</dbReference>
<accession>A0A7S3ZCR7</accession>
<sequence>MPDAKDKPKAKKIPLSLEDELKKCVKKSQSRIQQKYERQNVTWDVNNMDRSKRLQTFEYKTNAGTILRLKQGGEDVGGVVWTATIQFSKYLERRHEANCPCLKGLRVLELGCGTGMVGIIAGALGAKVTITDLPHVAKRAAENVEINKESVRKGGGSVKAAPFTWGDRKAEIVDVGEPAFDMILAAEVVYTKESADLFLDALDHVFSDKKISHESTELLLAGDQRGRVGRKALLKAAIEKYDVREIPSSEMDPKWISDNVQLHTIRPKSKASS</sequence>
<dbReference type="PANTHER" id="PTHR14614:SF132">
    <property type="entry name" value="PROTEIN-LYSINE METHYLTRANSFERASE C42C1.13"/>
    <property type="match status" value="1"/>
</dbReference>
<dbReference type="AlphaFoldDB" id="A0A7S3ZCR7"/>
<dbReference type="SUPFAM" id="SSF53335">
    <property type="entry name" value="S-adenosyl-L-methionine-dependent methyltransferases"/>
    <property type="match status" value="1"/>
</dbReference>
<dbReference type="CDD" id="cd02440">
    <property type="entry name" value="AdoMet_MTases"/>
    <property type="match status" value="1"/>
</dbReference>
<dbReference type="EMBL" id="HBIV01044116">
    <property type="protein sequence ID" value="CAE0679167.1"/>
    <property type="molecule type" value="Transcribed_RNA"/>
</dbReference>
<reference evidence="1" key="1">
    <citation type="submission" date="2021-01" db="EMBL/GenBank/DDBJ databases">
        <authorList>
            <person name="Corre E."/>
            <person name="Pelletier E."/>
            <person name="Niang G."/>
            <person name="Scheremetjew M."/>
            <person name="Finn R."/>
            <person name="Kale V."/>
            <person name="Holt S."/>
            <person name="Cochrane G."/>
            <person name="Meng A."/>
            <person name="Brown T."/>
            <person name="Cohen L."/>
        </authorList>
    </citation>
    <scope>NUCLEOTIDE SEQUENCE</scope>
    <source>
        <strain evidence="1">CCCM811</strain>
    </source>
</reference>
<proteinExistence type="predicted"/>
<dbReference type="Pfam" id="PF10294">
    <property type="entry name" value="Methyltransf_16"/>
    <property type="match status" value="1"/>
</dbReference>
<dbReference type="InterPro" id="IPR029063">
    <property type="entry name" value="SAM-dependent_MTases_sf"/>
</dbReference>
<evidence type="ECO:0008006" key="2">
    <source>
        <dbReference type="Google" id="ProtNLM"/>
    </source>
</evidence>
<evidence type="ECO:0000313" key="1">
    <source>
        <dbReference type="EMBL" id="CAE0679167.1"/>
    </source>
</evidence>
<dbReference type="InterPro" id="IPR019410">
    <property type="entry name" value="Methyltransf_16"/>
</dbReference>
<protein>
    <recommendedName>
        <fullName evidence="2">Methyltransferase small domain-containing protein</fullName>
    </recommendedName>
</protein>
<gene>
    <name evidence="1" type="ORF">LGLO00237_LOCUS30950</name>
</gene>
<dbReference type="PANTHER" id="PTHR14614">
    <property type="entry name" value="HEPATOCELLULAR CARCINOMA-ASSOCIATED ANTIGEN"/>
    <property type="match status" value="1"/>
</dbReference>
<organism evidence="1">
    <name type="scientific">Lotharella globosa</name>
    <dbReference type="NCBI Taxonomy" id="91324"/>
    <lineage>
        <taxon>Eukaryota</taxon>
        <taxon>Sar</taxon>
        <taxon>Rhizaria</taxon>
        <taxon>Cercozoa</taxon>
        <taxon>Chlorarachniophyceae</taxon>
        <taxon>Lotharella</taxon>
    </lineage>
</organism>